<name>A0A383VGY0_TETOB</name>
<evidence type="ECO:0000256" key="1">
    <source>
        <dbReference type="SAM" id="SignalP"/>
    </source>
</evidence>
<feature type="signal peptide" evidence="1">
    <location>
        <begin position="1"/>
        <end position="19"/>
    </location>
</feature>
<gene>
    <name evidence="2" type="ORF">BQ4739_LOCUS5248</name>
</gene>
<accession>A0A383VGY0</accession>
<dbReference type="PANTHER" id="PTHR12631:SF10">
    <property type="entry name" value="BETA-XYLOSIDASE-LIKE PROTEIN-RELATED"/>
    <property type="match status" value="1"/>
</dbReference>
<dbReference type="STRING" id="3088.A0A383VGY0"/>
<dbReference type="Gene3D" id="3.20.20.80">
    <property type="entry name" value="Glycosidases"/>
    <property type="match status" value="1"/>
</dbReference>
<feature type="chain" id="PRO_5016582772" evidence="1">
    <location>
        <begin position="20"/>
        <end position="875"/>
    </location>
</feature>
<dbReference type="InterPro" id="IPR017853">
    <property type="entry name" value="GH"/>
</dbReference>
<protein>
    <submittedName>
        <fullName evidence="2">Uncharacterized protein</fullName>
    </submittedName>
</protein>
<evidence type="ECO:0000313" key="3">
    <source>
        <dbReference type="Proteomes" id="UP000256970"/>
    </source>
</evidence>
<reference evidence="2 3" key="1">
    <citation type="submission" date="2016-10" db="EMBL/GenBank/DDBJ databases">
        <authorList>
            <person name="Cai Z."/>
        </authorList>
    </citation>
    <scope>NUCLEOTIDE SEQUENCE [LARGE SCALE GENOMIC DNA]</scope>
</reference>
<proteinExistence type="predicted"/>
<organism evidence="2 3">
    <name type="scientific">Tetradesmus obliquus</name>
    <name type="common">Green alga</name>
    <name type="synonym">Acutodesmus obliquus</name>
    <dbReference type="NCBI Taxonomy" id="3088"/>
    <lineage>
        <taxon>Eukaryota</taxon>
        <taxon>Viridiplantae</taxon>
        <taxon>Chlorophyta</taxon>
        <taxon>core chlorophytes</taxon>
        <taxon>Chlorophyceae</taxon>
        <taxon>CS clade</taxon>
        <taxon>Sphaeropleales</taxon>
        <taxon>Scenedesmaceae</taxon>
        <taxon>Tetradesmus</taxon>
    </lineage>
</organism>
<dbReference type="AlphaFoldDB" id="A0A383VGY0"/>
<dbReference type="PANTHER" id="PTHR12631">
    <property type="entry name" value="ALPHA-L-IDURONIDASE"/>
    <property type="match status" value="1"/>
</dbReference>
<dbReference type="GO" id="GO:0004553">
    <property type="term" value="F:hydrolase activity, hydrolyzing O-glycosyl compounds"/>
    <property type="evidence" value="ECO:0007669"/>
    <property type="project" value="TreeGrafter"/>
</dbReference>
<dbReference type="SUPFAM" id="SSF49785">
    <property type="entry name" value="Galactose-binding domain-like"/>
    <property type="match status" value="1"/>
</dbReference>
<keyword evidence="3" id="KW-1185">Reference proteome</keyword>
<dbReference type="Proteomes" id="UP000256970">
    <property type="component" value="Unassembled WGS sequence"/>
</dbReference>
<dbReference type="SUPFAM" id="SSF51445">
    <property type="entry name" value="(Trans)glycosidases"/>
    <property type="match status" value="1"/>
</dbReference>
<dbReference type="InterPro" id="IPR051923">
    <property type="entry name" value="Glycosyl_Hydrolase_39"/>
</dbReference>
<dbReference type="InterPro" id="IPR008979">
    <property type="entry name" value="Galactose-bd-like_sf"/>
</dbReference>
<sequence length="875" mass="92342">MVPLLLLVTLAWSSRGAVADHASNSATHSAQAPGLQAAAVAAAPAAGSELLLNPSFETGSNSVSDNGGKITGFLPDGWADNTEWATPQVSLTYSISTQQQRSGSRSTCVKVARGGFAQFGQYIEALPAGLSYNLSTWAKAVSIRDTSNPTATNSKVPVRIGLQLAAEPFTLFAQSELLLSVSDGWVQLKLPDAAVPPSSSGVVPVLLLMWVGQQGSSTAAEVCVDDASMKEVQQGGDTTANELLANPSFDGAAATFTSNVGNISGSMPQGWNDNTEWAGPEIALQYSVVPQPVHGGSSSLRIDVSGGFAQFTQWLELPPAEAYRLSLWARAQPKAAAAAAAAGEADSAGAGAGSELATTAAATGGLAVTLGLRLMNPPYTMFDSISANVGSSWTQLVLPAAVIPATAVANPGQNISVGFMLSTGGLGRLWLDDASLTLVDELPEVTVITKRAAVVTRRYFCMNVNHLGGRAGDRKPGYAWPAVDFGLFRTWDSGNTWASIQPAGRSQFDWSAMDKDAAQARIKGQKILFTLGQSPTWASSQPQLPSVYGDGRGSPPSSRQAWKAFVRALLARYRGLIYALEVWNEPNLQGPEGFYNGTPEQLAQLAKATAEVLAEPRFSSLSVLLLNPPMAGLAADAVDFLTKYFVESKRLGVVHTGVAWHSYNLPAELDIKSMETIQSLLANAALSLPHNFDPALGLSPNLPVFNTEAGILQDAFAALGNNHTYGAGFLARTFVLNWALGVQHCCWYAFDADTMEGLTMSTPEQQDATTLNIAGKAYTRLMSWMIGARIISMKRDTQGVWAAALVRSEPGSAAAAAAADMLSRFWIVWNGDYRVSSQQFVAPAAWKVSSSQDLLSGAVYSGAVVVTDVPVLLMQ</sequence>
<evidence type="ECO:0000313" key="2">
    <source>
        <dbReference type="EMBL" id="SZX64757.1"/>
    </source>
</evidence>
<keyword evidence="1" id="KW-0732">Signal</keyword>
<dbReference type="EMBL" id="FNXT01000453">
    <property type="protein sequence ID" value="SZX64757.1"/>
    <property type="molecule type" value="Genomic_DNA"/>
</dbReference>
<dbReference type="Gene3D" id="2.60.120.260">
    <property type="entry name" value="Galactose-binding domain-like"/>
    <property type="match status" value="2"/>
</dbReference>